<keyword evidence="2" id="KW-0645">Protease</keyword>
<dbReference type="Pfam" id="PF02983">
    <property type="entry name" value="Pro_Al_protease"/>
    <property type="match status" value="1"/>
</dbReference>
<name>A0ABN1AEP0_9ACTN</name>
<dbReference type="InterPro" id="IPR001254">
    <property type="entry name" value="Trypsin_dom"/>
</dbReference>
<evidence type="ECO:0000256" key="7">
    <source>
        <dbReference type="ARBA" id="ARBA00023157"/>
    </source>
</evidence>
<proteinExistence type="inferred from homology"/>
<organism evidence="11 12">
    <name type="scientific">Streptomyces olivaceiscleroticus</name>
    <dbReference type="NCBI Taxonomy" id="68245"/>
    <lineage>
        <taxon>Bacteria</taxon>
        <taxon>Bacillati</taxon>
        <taxon>Actinomycetota</taxon>
        <taxon>Actinomycetes</taxon>
        <taxon>Kitasatosporales</taxon>
        <taxon>Streptomycetaceae</taxon>
        <taxon>Streptomyces</taxon>
    </lineage>
</organism>
<dbReference type="CDD" id="cd21112">
    <property type="entry name" value="alphaLP-like"/>
    <property type="match status" value="1"/>
</dbReference>
<dbReference type="InterPro" id="IPR004236">
    <property type="entry name" value="Pept_S1_alpha_lytic"/>
</dbReference>
<feature type="chain" id="PRO_5046765148" evidence="8">
    <location>
        <begin position="34"/>
        <end position="353"/>
    </location>
</feature>
<evidence type="ECO:0000256" key="5">
    <source>
        <dbReference type="ARBA" id="ARBA00022825"/>
    </source>
</evidence>
<evidence type="ECO:0000256" key="3">
    <source>
        <dbReference type="ARBA" id="ARBA00022729"/>
    </source>
</evidence>
<evidence type="ECO:0000256" key="2">
    <source>
        <dbReference type="ARBA" id="ARBA00022670"/>
    </source>
</evidence>
<comment type="similarity">
    <text evidence="1">Belongs to the peptidase S1 family.</text>
</comment>
<dbReference type="Pfam" id="PF00089">
    <property type="entry name" value="Trypsin"/>
    <property type="match status" value="1"/>
</dbReference>
<dbReference type="InterPro" id="IPR001316">
    <property type="entry name" value="Pept_S1A_streptogrisin"/>
</dbReference>
<sequence length="353" mass="36096">MKHRRIPKRRAALAGAGALALAASATFALSANASPAPAPLSLTPTAAGKLAAQLTDGTAGSYYDTKAKKLIVNVVDEATADTVRAKGAEPRIVQHTLAQLNGARQTLKSKATIPGTSWGVDPRTNKVVVTADRTVKGAKLAKLTKVVDSLGSKVQLNRSKGEFKPFIAGGDAIWGSGSRCSLGFNVVKDGQPYFLTAGHCGNAVKSWSDSQGGGEIATTEESSFPGNDYALVKYTGDTDHPSAVDLYNGSSQDISGAAEATVGEKVQRSGSTTQVHDGTVKALNASVNYQEGTVDGLIQTDVCAEPGDSGGALFDGDKAIGLTSGGSGDCSSGGETFFQPVTEALEAYGAQIG</sequence>
<evidence type="ECO:0000256" key="6">
    <source>
        <dbReference type="ARBA" id="ARBA00023145"/>
    </source>
</evidence>
<dbReference type="SUPFAM" id="SSF50494">
    <property type="entry name" value="Trypsin-like serine proteases"/>
    <property type="match status" value="1"/>
</dbReference>
<dbReference type="EMBL" id="BAAABY010000031">
    <property type="protein sequence ID" value="GAA0474589.1"/>
    <property type="molecule type" value="Genomic_DNA"/>
</dbReference>
<keyword evidence="3 8" id="KW-0732">Signal</keyword>
<dbReference type="PIRSF" id="PIRSF001134">
    <property type="entry name" value="Streptogrisin"/>
    <property type="match status" value="1"/>
</dbReference>
<protein>
    <submittedName>
        <fullName evidence="11">S1 family peptidase</fullName>
    </submittedName>
</protein>
<keyword evidence="4" id="KW-0378">Hydrolase</keyword>
<evidence type="ECO:0000313" key="12">
    <source>
        <dbReference type="Proteomes" id="UP001500909"/>
    </source>
</evidence>
<evidence type="ECO:0000259" key="10">
    <source>
        <dbReference type="Pfam" id="PF02983"/>
    </source>
</evidence>
<dbReference type="PROSITE" id="PS51318">
    <property type="entry name" value="TAT"/>
    <property type="match status" value="1"/>
</dbReference>
<evidence type="ECO:0000256" key="8">
    <source>
        <dbReference type="SAM" id="SignalP"/>
    </source>
</evidence>
<accession>A0ABN1AEP0</accession>
<keyword evidence="5" id="KW-0720">Serine protease</keyword>
<dbReference type="Gene3D" id="3.30.300.50">
    <property type="match status" value="1"/>
</dbReference>
<reference evidence="11 12" key="1">
    <citation type="journal article" date="2019" name="Int. J. Syst. Evol. Microbiol.">
        <title>The Global Catalogue of Microorganisms (GCM) 10K type strain sequencing project: providing services to taxonomists for standard genome sequencing and annotation.</title>
        <authorList>
            <consortium name="The Broad Institute Genomics Platform"/>
            <consortium name="The Broad Institute Genome Sequencing Center for Infectious Disease"/>
            <person name="Wu L."/>
            <person name="Ma J."/>
        </authorList>
    </citation>
    <scope>NUCLEOTIDE SEQUENCE [LARGE SCALE GENOMIC DNA]</scope>
    <source>
        <strain evidence="11 12">JCM 4805</strain>
    </source>
</reference>
<comment type="caution">
    <text evidence="11">The sequence shown here is derived from an EMBL/GenBank/DDBJ whole genome shotgun (WGS) entry which is preliminary data.</text>
</comment>
<dbReference type="Proteomes" id="UP001500909">
    <property type="component" value="Unassembled WGS sequence"/>
</dbReference>
<evidence type="ECO:0000259" key="9">
    <source>
        <dbReference type="Pfam" id="PF00089"/>
    </source>
</evidence>
<feature type="domain" description="Peptidase S1A alpha-lytic prodomain" evidence="10">
    <location>
        <begin position="95"/>
        <end position="150"/>
    </location>
</feature>
<keyword evidence="7" id="KW-1015">Disulfide bond</keyword>
<dbReference type="PROSITE" id="PS00134">
    <property type="entry name" value="TRYPSIN_HIS"/>
    <property type="match status" value="1"/>
</dbReference>
<dbReference type="PRINTS" id="PR00861">
    <property type="entry name" value="ALYTICPTASE"/>
</dbReference>
<keyword evidence="6" id="KW-0865">Zymogen</keyword>
<dbReference type="RefSeq" id="WP_346096803.1">
    <property type="nucleotide sequence ID" value="NZ_BAAABY010000031.1"/>
</dbReference>
<dbReference type="InterPro" id="IPR033116">
    <property type="entry name" value="TRYPSIN_SER"/>
</dbReference>
<dbReference type="InterPro" id="IPR035070">
    <property type="entry name" value="Streptogrisin_prodomain"/>
</dbReference>
<evidence type="ECO:0000256" key="4">
    <source>
        <dbReference type="ARBA" id="ARBA00022801"/>
    </source>
</evidence>
<dbReference type="InterPro" id="IPR043504">
    <property type="entry name" value="Peptidase_S1_PA_chymotrypsin"/>
</dbReference>
<evidence type="ECO:0000256" key="1">
    <source>
        <dbReference type="ARBA" id="ARBA00007664"/>
    </source>
</evidence>
<evidence type="ECO:0000313" key="11">
    <source>
        <dbReference type="EMBL" id="GAA0474589.1"/>
    </source>
</evidence>
<dbReference type="InterPro" id="IPR018114">
    <property type="entry name" value="TRYPSIN_HIS"/>
</dbReference>
<dbReference type="Gene3D" id="2.40.10.10">
    <property type="entry name" value="Trypsin-like serine proteases"/>
    <property type="match status" value="2"/>
</dbReference>
<keyword evidence="12" id="KW-1185">Reference proteome</keyword>
<feature type="signal peptide" evidence="8">
    <location>
        <begin position="1"/>
        <end position="33"/>
    </location>
</feature>
<dbReference type="InterPro" id="IPR009003">
    <property type="entry name" value="Peptidase_S1_PA"/>
</dbReference>
<feature type="domain" description="Peptidase S1" evidence="9">
    <location>
        <begin position="193"/>
        <end position="344"/>
    </location>
</feature>
<gene>
    <name evidence="11" type="ORF">GCM10010361_43680</name>
</gene>
<dbReference type="InterPro" id="IPR006311">
    <property type="entry name" value="TAT_signal"/>
</dbReference>
<dbReference type="PROSITE" id="PS00135">
    <property type="entry name" value="TRYPSIN_SER"/>
    <property type="match status" value="1"/>
</dbReference>